<dbReference type="GO" id="GO:0030246">
    <property type="term" value="F:carbohydrate binding"/>
    <property type="evidence" value="ECO:0007669"/>
    <property type="project" value="InterPro"/>
</dbReference>
<keyword evidence="1" id="KW-0645">Protease</keyword>
<comment type="caution">
    <text evidence="1">The sequence shown here is derived from an EMBL/GenBank/DDBJ whole genome shotgun (WGS) entry which is preliminary data.</text>
</comment>
<organism evidence="1 2">
    <name type="scientific">Natronogracilivirga saccharolytica</name>
    <dbReference type="NCBI Taxonomy" id="2812953"/>
    <lineage>
        <taxon>Bacteria</taxon>
        <taxon>Pseudomonadati</taxon>
        <taxon>Balneolota</taxon>
        <taxon>Balneolia</taxon>
        <taxon>Balneolales</taxon>
        <taxon>Cyclonatronaceae</taxon>
        <taxon>Natronogracilivirga</taxon>
    </lineage>
</organism>
<name>A0A8J7S7V1_9BACT</name>
<dbReference type="Proteomes" id="UP000673975">
    <property type="component" value="Unassembled WGS sequence"/>
</dbReference>
<keyword evidence="1" id="KW-0378">Hydrolase</keyword>
<sequence length="200" mass="22003">MIIFLLISCSQDTVNTEVYGDIEGVVIDAKTDEPIRSASIATSPGTVAILTEDDGSFYIDDVPTGNYNITARKDGYSNASVSVAVRESRVATASITMRPTDEDTSASTDDLEANVTSWFNRADGDSMFVDVEYSVSNIGADADIDDYEVYFEIKTDSVSFFYDVAGTDLKKGQKRFREFSKYIYTATATDVVVLETWVKE</sequence>
<dbReference type="RefSeq" id="WP_210510472.1">
    <property type="nucleotide sequence ID" value="NZ_JAFIDN010000002.1"/>
</dbReference>
<evidence type="ECO:0000313" key="2">
    <source>
        <dbReference type="Proteomes" id="UP000673975"/>
    </source>
</evidence>
<dbReference type="InterPro" id="IPR013784">
    <property type="entry name" value="Carb-bd-like_fold"/>
</dbReference>
<protein>
    <submittedName>
        <fullName evidence="1">Carboxypeptidase regulatory-like domain-containing protein</fullName>
    </submittedName>
</protein>
<dbReference type="SUPFAM" id="SSF49452">
    <property type="entry name" value="Starch-binding domain-like"/>
    <property type="match status" value="1"/>
</dbReference>
<dbReference type="EMBL" id="JAFIDN010000002">
    <property type="protein sequence ID" value="MBP3191741.1"/>
    <property type="molecule type" value="Genomic_DNA"/>
</dbReference>
<dbReference type="AlphaFoldDB" id="A0A8J7S7V1"/>
<dbReference type="GO" id="GO:0004180">
    <property type="term" value="F:carboxypeptidase activity"/>
    <property type="evidence" value="ECO:0007669"/>
    <property type="project" value="UniProtKB-KW"/>
</dbReference>
<keyword evidence="2" id="KW-1185">Reference proteome</keyword>
<dbReference type="Pfam" id="PF13620">
    <property type="entry name" value="CarboxypepD_reg"/>
    <property type="match status" value="1"/>
</dbReference>
<proteinExistence type="predicted"/>
<dbReference type="Gene3D" id="2.60.40.1120">
    <property type="entry name" value="Carboxypeptidase-like, regulatory domain"/>
    <property type="match status" value="1"/>
</dbReference>
<accession>A0A8J7S7V1</accession>
<keyword evidence="1" id="KW-0121">Carboxypeptidase</keyword>
<reference evidence="1" key="1">
    <citation type="submission" date="2021-02" db="EMBL/GenBank/DDBJ databases">
        <title>Natronogracilivirga saccharolytica gen. nov. sp. nov. a new anaerobic, haloalkiliphilic carbohydrate-fermenting bacterium from soda lake and proposing of Cyclonatronumiaceae fam. nov. in the phylum Balneolaeota.</title>
        <authorList>
            <person name="Zhilina T.N."/>
            <person name="Sorokin D.Y."/>
            <person name="Zavarzina D.G."/>
            <person name="Toshchakov S.V."/>
            <person name="Kublanov I.V."/>
        </authorList>
    </citation>
    <scope>NUCLEOTIDE SEQUENCE</scope>
    <source>
        <strain evidence="1">Z-1702</strain>
    </source>
</reference>
<evidence type="ECO:0000313" key="1">
    <source>
        <dbReference type="EMBL" id="MBP3191741.1"/>
    </source>
</evidence>
<gene>
    <name evidence="1" type="ORF">NATSA_03600</name>
</gene>